<keyword evidence="1" id="KW-0143">Chaperone</keyword>
<evidence type="ECO:0000313" key="3">
    <source>
        <dbReference type="EMBL" id="KAK9915026.1"/>
    </source>
</evidence>
<evidence type="ECO:0000256" key="1">
    <source>
        <dbReference type="ARBA" id="ARBA00023186"/>
    </source>
</evidence>
<keyword evidence="4" id="KW-1185">Reference proteome</keyword>
<dbReference type="InterPro" id="IPR018253">
    <property type="entry name" value="DnaJ_domain_CS"/>
</dbReference>
<dbReference type="PRINTS" id="PR00625">
    <property type="entry name" value="JDOMAIN"/>
</dbReference>
<evidence type="ECO:0000313" key="4">
    <source>
        <dbReference type="Proteomes" id="UP001491310"/>
    </source>
</evidence>
<dbReference type="InterPro" id="IPR008971">
    <property type="entry name" value="HSP40/DnaJ_pept-bd"/>
</dbReference>
<dbReference type="Pfam" id="PF01556">
    <property type="entry name" value="DnaJ_C"/>
    <property type="match status" value="1"/>
</dbReference>
<dbReference type="EMBL" id="JALJOT010000005">
    <property type="protein sequence ID" value="KAK9915026.1"/>
    <property type="molecule type" value="Genomic_DNA"/>
</dbReference>
<feature type="domain" description="J" evidence="2">
    <location>
        <begin position="4"/>
        <end position="70"/>
    </location>
</feature>
<dbReference type="PANTHER" id="PTHR24078:SF553">
    <property type="entry name" value="DNAJ HOMOLOG SUBFAMILY B MEMBER 5"/>
    <property type="match status" value="1"/>
</dbReference>
<name>A0ABR2YTR9_9CHLO</name>
<organism evidence="3 4">
    <name type="scientific">Coccomyxa subellipsoidea</name>
    <dbReference type="NCBI Taxonomy" id="248742"/>
    <lineage>
        <taxon>Eukaryota</taxon>
        <taxon>Viridiplantae</taxon>
        <taxon>Chlorophyta</taxon>
        <taxon>core chlorophytes</taxon>
        <taxon>Trebouxiophyceae</taxon>
        <taxon>Trebouxiophyceae incertae sedis</taxon>
        <taxon>Coccomyxaceae</taxon>
        <taxon>Coccomyxa</taxon>
    </lineage>
</organism>
<dbReference type="SMART" id="SM00271">
    <property type="entry name" value="DnaJ"/>
    <property type="match status" value="1"/>
</dbReference>
<dbReference type="PANTHER" id="PTHR24078">
    <property type="entry name" value="DNAJ HOMOLOG SUBFAMILY C MEMBER"/>
    <property type="match status" value="1"/>
</dbReference>
<dbReference type="Gene3D" id="1.10.287.110">
    <property type="entry name" value="DnaJ domain"/>
    <property type="match status" value="1"/>
</dbReference>
<protein>
    <recommendedName>
        <fullName evidence="2">J domain-containing protein</fullName>
    </recommendedName>
</protein>
<evidence type="ECO:0000259" key="2">
    <source>
        <dbReference type="PROSITE" id="PS50076"/>
    </source>
</evidence>
<dbReference type="PROSITE" id="PS00636">
    <property type="entry name" value="DNAJ_1"/>
    <property type="match status" value="1"/>
</dbReference>
<sequence>MGKDYYKILGVSRNASDDEIKKAYRKLAVKHHPDKNPGNQEAAAEKFKEISEAFEVLSDSNKRQVFDQYGEEGLKGGMPGNTPGGGGMPGGMHFSASNPEEIFSRFFGSSSPFGGGGGGMDDAFSSFFGGMGGSGGRGGMPEMHAGMGGMPGGLFGGMGGMPGGMNGRAGPGQDPPIEHQLPCTLEELYKGATKRMKISRSVTDVSGRTERVTETLSIDIKPGWKRGTKVTFPKKGDERPGHVPADIVFVINEKKHPVFEREGNDLIHTAKLPLVDALCGATVRLTTLDGRPLTVSVSDVARPGAEKRVKGEGMPQSKAPGTKGDLRVRFDVLFPRVLSDHQKAGLRQLLPSG</sequence>
<dbReference type="InterPro" id="IPR051339">
    <property type="entry name" value="DnaJ_subfamily_B"/>
</dbReference>
<proteinExistence type="predicted"/>
<dbReference type="Pfam" id="PF00226">
    <property type="entry name" value="DnaJ"/>
    <property type="match status" value="1"/>
</dbReference>
<dbReference type="Gene3D" id="2.60.260.20">
    <property type="entry name" value="Urease metallochaperone UreE, N-terminal domain"/>
    <property type="match status" value="2"/>
</dbReference>
<dbReference type="CDD" id="cd10747">
    <property type="entry name" value="DnaJ_C"/>
    <property type="match status" value="1"/>
</dbReference>
<gene>
    <name evidence="3" type="ORF">WJX75_003741</name>
</gene>
<dbReference type="InterPro" id="IPR036869">
    <property type="entry name" value="J_dom_sf"/>
</dbReference>
<comment type="caution">
    <text evidence="3">The sequence shown here is derived from an EMBL/GenBank/DDBJ whole genome shotgun (WGS) entry which is preliminary data.</text>
</comment>
<dbReference type="SUPFAM" id="SSF46565">
    <property type="entry name" value="Chaperone J-domain"/>
    <property type="match status" value="1"/>
</dbReference>
<dbReference type="CDD" id="cd06257">
    <property type="entry name" value="DnaJ"/>
    <property type="match status" value="1"/>
</dbReference>
<accession>A0ABR2YTR9</accession>
<dbReference type="SUPFAM" id="SSF49493">
    <property type="entry name" value="HSP40/DnaJ peptide-binding domain"/>
    <property type="match status" value="2"/>
</dbReference>
<dbReference type="PROSITE" id="PS50076">
    <property type="entry name" value="DNAJ_2"/>
    <property type="match status" value="1"/>
</dbReference>
<reference evidence="3 4" key="1">
    <citation type="journal article" date="2024" name="Nat. Commun.">
        <title>Phylogenomics reveals the evolutionary origins of lichenization in chlorophyte algae.</title>
        <authorList>
            <person name="Puginier C."/>
            <person name="Libourel C."/>
            <person name="Otte J."/>
            <person name="Skaloud P."/>
            <person name="Haon M."/>
            <person name="Grisel S."/>
            <person name="Petersen M."/>
            <person name="Berrin J.G."/>
            <person name="Delaux P.M."/>
            <person name="Dal Grande F."/>
            <person name="Keller J."/>
        </authorList>
    </citation>
    <scope>NUCLEOTIDE SEQUENCE [LARGE SCALE GENOMIC DNA]</scope>
    <source>
        <strain evidence="3 4">SAG 216-7</strain>
    </source>
</reference>
<dbReference type="InterPro" id="IPR001623">
    <property type="entry name" value="DnaJ_domain"/>
</dbReference>
<dbReference type="Proteomes" id="UP001491310">
    <property type="component" value="Unassembled WGS sequence"/>
</dbReference>
<dbReference type="InterPro" id="IPR002939">
    <property type="entry name" value="DnaJ_C"/>
</dbReference>